<organism evidence="1 2">
    <name type="scientific">Papaver somniferum</name>
    <name type="common">Opium poppy</name>
    <dbReference type="NCBI Taxonomy" id="3469"/>
    <lineage>
        <taxon>Eukaryota</taxon>
        <taxon>Viridiplantae</taxon>
        <taxon>Streptophyta</taxon>
        <taxon>Embryophyta</taxon>
        <taxon>Tracheophyta</taxon>
        <taxon>Spermatophyta</taxon>
        <taxon>Magnoliopsida</taxon>
        <taxon>Ranunculales</taxon>
        <taxon>Papaveraceae</taxon>
        <taxon>Papaveroideae</taxon>
        <taxon>Papaver</taxon>
    </lineage>
</organism>
<dbReference type="Proteomes" id="UP000316621">
    <property type="component" value="Chromosome 2"/>
</dbReference>
<protein>
    <submittedName>
        <fullName evidence="1">Uncharacterized protein</fullName>
    </submittedName>
</protein>
<gene>
    <name evidence="1" type="ORF">C5167_020272</name>
</gene>
<reference evidence="1 2" key="1">
    <citation type="journal article" date="2018" name="Science">
        <title>The opium poppy genome and morphinan production.</title>
        <authorList>
            <person name="Guo L."/>
            <person name="Winzer T."/>
            <person name="Yang X."/>
            <person name="Li Y."/>
            <person name="Ning Z."/>
            <person name="He Z."/>
            <person name="Teodor R."/>
            <person name="Lu Y."/>
            <person name="Bowser T.A."/>
            <person name="Graham I.A."/>
            <person name="Ye K."/>
        </authorList>
    </citation>
    <scope>NUCLEOTIDE SEQUENCE [LARGE SCALE GENOMIC DNA]</scope>
    <source>
        <strain evidence="2">cv. HN1</strain>
        <tissue evidence="1">Leaves</tissue>
    </source>
</reference>
<accession>A0A4Y7IWR7</accession>
<evidence type="ECO:0000313" key="1">
    <source>
        <dbReference type="EMBL" id="RZC51845.1"/>
    </source>
</evidence>
<sequence length="66" mass="7683">MVPVISQIRKGVARWSPVLLVSKPLKEVRSRIIERVKLEKMKKENIKNDGFYQPQPEEGYLVTQFG</sequence>
<name>A0A4Y7IWR7_PAPSO</name>
<proteinExistence type="predicted"/>
<dbReference type="EMBL" id="CM010716">
    <property type="protein sequence ID" value="RZC51845.1"/>
    <property type="molecule type" value="Genomic_DNA"/>
</dbReference>
<evidence type="ECO:0000313" key="2">
    <source>
        <dbReference type="Proteomes" id="UP000316621"/>
    </source>
</evidence>
<keyword evidence="2" id="KW-1185">Reference proteome</keyword>
<dbReference type="AlphaFoldDB" id="A0A4Y7IWR7"/>
<dbReference type="Gramene" id="RZC51845">
    <property type="protein sequence ID" value="RZC51845"/>
    <property type="gene ID" value="C5167_020272"/>
</dbReference>